<reference evidence="1 2" key="1">
    <citation type="submission" date="2018-11" db="EMBL/GenBank/DDBJ databases">
        <authorList>
            <consortium name="Pathogen Informatics"/>
        </authorList>
    </citation>
    <scope>NUCLEOTIDE SEQUENCE [LARGE SCALE GENOMIC DNA]</scope>
</reference>
<protein>
    <submittedName>
        <fullName evidence="1">Uncharacterized protein</fullName>
    </submittedName>
</protein>
<keyword evidence="2" id="KW-1185">Reference proteome</keyword>
<dbReference type="AlphaFoldDB" id="A0A3P7GWP4"/>
<sequence>MKRIRLVLWPEGDSESGRPEDSVEALVEVRKSVTMFHLSKYDYFCCEKTTIQLYPQEYELKNLTEFHWKFLCLNGATVRTTSPRVDTFFAATGGCNMEITVKVGKENTQIIRKHVTFHTRQWNSMEEPLRPHILFFKPYLMDISLYNNASDSAIEIGDNQVGMFCGDPIRFEVSKFVSMAMKAFVVIAHRETDAFDIIAISSTHPVHYAFKESVVKGSGLNVHTVHVSEGKENLLSDDCVVVD</sequence>
<proteinExistence type="predicted"/>
<name>A0A3P7GWP4_HYDTA</name>
<organism evidence="1 2">
    <name type="scientific">Hydatigena taeniaeformis</name>
    <name type="common">Feline tapeworm</name>
    <name type="synonym">Taenia taeniaeformis</name>
    <dbReference type="NCBI Taxonomy" id="6205"/>
    <lineage>
        <taxon>Eukaryota</taxon>
        <taxon>Metazoa</taxon>
        <taxon>Spiralia</taxon>
        <taxon>Lophotrochozoa</taxon>
        <taxon>Platyhelminthes</taxon>
        <taxon>Cestoda</taxon>
        <taxon>Eucestoda</taxon>
        <taxon>Cyclophyllidea</taxon>
        <taxon>Taeniidae</taxon>
        <taxon>Hydatigera</taxon>
    </lineage>
</organism>
<evidence type="ECO:0000313" key="1">
    <source>
        <dbReference type="EMBL" id="VDM26222.1"/>
    </source>
</evidence>
<accession>A0A3P7GWP4</accession>
<evidence type="ECO:0000313" key="2">
    <source>
        <dbReference type="Proteomes" id="UP000274429"/>
    </source>
</evidence>
<dbReference type="Proteomes" id="UP000274429">
    <property type="component" value="Unassembled WGS sequence"/>
</dbReference>
<dbReference type="EMBL" id="UYWX01006198">
    <property type="protein sequence ID" value="VDM26222.1"/>
    <property type="molecule type" value="Genomic_DNA"/>
</dbReference>
<gene>
    <name evidence="1" type="ORF">TTAC_LOCUS5083</name>
</gene>